<dbReference type="InterPro" id="IPR015943">
    <property type="entry name" value="WD40/YVTN_repeat-like_dom_sf"/>
</dbReference>
<dbReference type="AlphaFoldDB" id="A0AAV2R3I6"/>
<dbReference type="PANTHER" id="PTHR13083:SF3">
    <property type="entry name" value="WD REPEAT-CONTAINING PROTEIN 91"/>
    <property type="match status" value="1"/>
</dbReference>
<feature type="repeat" description="WD" evidence="6">
    <location>
        <begin position="379"/>
        <end position="410"/>
    </location>
</feature>
<evidence type="ECO:0000313" key="11">
    <source>
        <dbReference type="Proteomes" id="UP001497623"/>
    </source>
</evidence>
<dbReference type="GO" id="GO:0031901">
    <property type="term" value="C:early endosome membrane"/>
    <property type="evidence" value="ECO:0007669"/>
    <property type="project" value="UniProtKB-SubCell"/>
</dbReference>
<evidence type="ECO:0000259" key="9">
    <source>
        <dbReference type="Pfam" id="PF23138"/>
    </source>
</evidence>
<dbReference type="SUPFAM" id="SSF50978">
    <property type="entry name" value="WD40 repeat-like"/>
    <property type="match status" value="1"/>
</dbReference>
<proteinExistence type="inferred from homology"/>
<accession>A0AAV2R3I6</accession>
<evidence type="ECO:0000256" key="5">
    <source>
        <dbReference type="ARBA" id="ARBA00022753"/>
    </source>
</evidence>
<dbReference type="GO" id="GO:0141039">
    <property type="term" value="F:phosphatidylinositol 3-kinase inhibitor activity"/>
    <property type="evidence" value="ECO:0007669"/>
    <property type="project" value="InterPro"/>
</dbReference>
<dbReference type="EMBL" id="CAXKWB010015299">
    <property type="protein sequence ID" value="CAL4113265.1"/>
    <property type="molecule type" value="Genomic_DNA"/>
</dbReference>
<feature type="domain" description="ARMC9 CTLH-like" evidence="9">
    <location>
        <begin position="50"/>
        <end position="167"/>
    </location>
</feature>
<protein>
    <recommendedName>
        <fullName evidence="4">WD repeat-containing protein 91</fullName>
    </recommendedName>
</protein>
<reference evidence="10 11" key="1">
    <citation type="submission" date="2024-05" db="EMBL/GenBank/DDBJ databases">
        <authorList>
            <person name="Wallberg A."/>
        </authorList>
    </citation>
    <scope>NUCLEOTIDE SEQUENCE [LARGE SCALE GENOMIC DNA]</scope>
</reference>
<feature type="compositionally biased region" description="Low complexity" evidence="8">
    <location>
        <begin position="268"/>
        <end position="278"/>
    </location>
</feature>
<dbReference type="GO" id="GO:0031902">
    <property type="term" value="C:late endosome membrane"/>
    <property type="evidence" value="ECO:0007669"/>
    <property type="project" value="UniProtKB-SubCell"/>
</dbReference>
<feature type="compositionally biased region" description="Polar residues" evidence="8">
    <location>
        <begin position="338"/>
        <end position="352"/>
    </location>
</feature>
<evidence type="ECO:0000256" key="4">
    <source>
        <dbReference type="ARBA" id="ARBA00021116"/>
    </source>
</evidence>
<dbReference type="Pfam" id="PF23138">
    <property type="entry name" value="CTLH_Armc9"/>
    <property type="match status" value="1"/>
</dbReference>
<feature type="compositionally biased region" description="Polar residues" evidence="8">
    <location>
        <begin position="279"/>
        <end position="304"/>
    </location>
</feature>
<organism evidence="10 11">
    <name type="scientific">Meganyctiphanes norvegica</name>
    <name type="common">Northern krill</name>
    <name type="synonym">Thysanopoda norvegica</name>
    <dbReference type="NCBI Taxonomy" id="48144"/>
    <lineage>
        <taxon>Eukaryota</taxon>
        <taxon>Metazoa</taxon>
        <taxon>Ecdysozoa</taxon>
        <taxon>Arthropoda</taxon>
        <taxon>Crustacea</taxon>
        <taxon>Multicrustacea</taxon>
        <taxon>Malacostraca</taxon>
        <taxon>Eumalacostraca</taxon>
        <taxon>Eucarida</taxon>
        <taxon>Euphausiacea</taxon>
        <taxon>Euphausiidae</taxon>
        <taxon>Meganyctiphanes</taxon>
    </lineage>
</organism>
<feature type="coiled-coil region" evidence="7">
    <location>
        <begin position="177"/>
        <end position="204"/>
    </location>
</feature>
<evidence type="ECO:0000256" key="1">
    <source>
        <dbReference type="ARBA" id="ARBA00004220"/>
    </source>
</evidence>
<dbReference type="InterPro" id="IPR006594">
    <property type="entry name" value="LisH"/>
</dbReference>
<keyword evidence="11" id="KW-1185">Reference proteome</keyword>
<evidence type="ECO:0000256" key="8">
    <source>
        <dbReference type="SAM" id="MobiDB-lite"/>
    </source>
</evidence>
<name>A0AAV2R3I6_MEGNR</name>
<comment type="subcellular location">
    <subcellularLocation>
        <location evidence="1">Early endosome membrane</location>
        <topology evidence="1">Peripheral membrane protein</topology>
    </subcellularLocation>
    <subcellularLocation>
        <location evidence="2">Late endosome membrane</location>
    </subcellularLocation>
</comment>
<dbReference type="InterPro" id="IPR056327">
    <property type="entry name" value="ARMC9_CTLH-like_dom"/>
</dbReference>
<dbReference type="Proteomes" id="UP001497623">
    <property type="component" value="Unassembled WGS sequence"/>
</dbReference>
<dbReference type="SMART" id="SM00320">
    <property type="entry name" value="WD40"/>
    <property type="match status" value="2"/>
</dbReference>
<evidence type="ECO:0000313" key="10">
    <source>
        <dbReference type="EMBL" id="CAL4113265.1"/>
    </source>
</evidence>
<dbReference type="PROSITE" id="PS50082">
    <property type="entry name" value="WD_REPEATS_2"/>
    <property type="match status" value="1"/>
</dbReference>
<evidence type="ECO:0000256" key="3">
    <source>
        <dbReference type="ARBA" id="ARBA00006128"/>
    </source>
</evidence>
<dbReference type="PANTHER" id="PTHR13083">
    <property type="entry name" value="WD REPEAT-CONTAINING PROTEIN 91"/>
    <property type="match status" value="1"/>
</dbReference>
<feature type="compositionally biased region" description="Polar residues" evidence="8">
    <location>
        <begin position="313"/>
        <end position="325"/>
    </location>
</feature>
<evidence type="ECO:0000256" key="2">
    <source>
        <dbReference type="ARBA" id="ARBA00004414"/>
    </source>
</evidence>
<dbReference type="GO" id="GO:0051898">
    <property type="term" value="P:negative regulation of phosphatidylinositol 3-kinase/protein kinase B signal transduction"/>
    <property type="evidence" value="ECO:0007669"/>
    <property type="project" value="InterPro"/>
</dbReference>
<sequence length="650" mass="73011">MSHLQYLDELVKEYLLFRGFSQTLRSLDNELKIDKDKGFRVDRLVDQVVSHIQTYDLSGLRELWAHLDTRIFTRLPHSLSSCVRKLETSLLRLYVVNTIQTSKPDKLLEFLEKMAPELQNQAEWRDWFILPYLKGVEENPSFAMYFTRQWQDTLLVSLHNFLAVVFQSIDLPTLASYKEESSKMARLQEERELLRARLAALTTSDMPSLDHLVVPDPPPPPHLMDDFYNIAQEPQSSESQLKSLKTILFSLGGGLPTSPILGRRTANSYSSSLQPSPSTNTANIITNNHGTSSHPSVRRTLSQASEEKKRTRSSSVAGTSATRGSGDQHAPVKRLVQGQVSATRSSRSPTKNRPQEESSARVDNSSGDKTFISLGQEEYGEHRAVVTHAVFNPSGNLVASADTDGVVKLWAPSPAPKTQCGLVVKSAVTAVEWLPRGERHVLLATKAATLRLFDVKDKKTVWDIGPDNCSMLKDQRILEIYIISGKIREYVLIPPNQAACNVRNVMECNGINIKECNGRNIKDYYEYKGRNVKECNDRNEYIILKGCNRRNVMIMEATCHDLYSIWASHLSQRASQIVIAGPNLTFSLWITKLAVKGIFNSVLEFLGRGGGGERGGSRFPGKRYLLMHSWRVVCVLSMTGQHILKSYAFG</sequence>
<gene>
    <name evidence="10" type="ORF">MNOR_LOCUS20082</name>
</gene>
<dbReference type="InterPro" id="IPR036322">
    <property type="entry name" value="WD40_repeat_dom_sf"/>
</dbReference>
<keyword evidence="6" id="KW-0853">WD repeat</keyword>
<feature type="region of interest" description="Disordered" evidence="8">
    <location>
        <begin position="262"/>
        <end position="370"/>
    </location>
</feature>
<dbReference type="InterPro" id="IPR039724">
    <property type="entry name" value="WDR91"/>
</dbReference>
<comment type="similarity">
    <text evidence="3">Belongs to the WD repeat WDR91 family.</text>
</comment>
<dbReference type="PROSITE" id="PS50294">
    <property type="entry name" value="WD_REPEATS_REGION"/>
    <property type="match status" value="1"/>
</dbReference>
<dbReference type="Gene3D" id="2.130.10.10">
    <property type="entry name" value="YVTN repeat-like/Quinoprotein amine dehydrogenase"/>
    <property type="match status" value="1"/>
</dbReference>
<dbReference type="GO" id="GO:0045022">
    <property type="term" value="P:early endosome to late endosome transport"/>
    <property type="evidence" value="ECO:0007669"/>
    <property type="project" value="InterPro"/>
</dbReference>
<comment type="caution">
    <text evidence="10">The sequence shown here is derived from an EMBL/GenBank/DDBJ whole genome shotgun (WGS) entry which is preliminary data.</text>
</comment>
<feature type="non-terminal residue" evidence="10">
    <location>
        <position position="650"/>
    </location>
</feature>
<keyword evidence="7" id="KW-0175">Coiled coil</keyword>
<dbReference type="PROSITE" id="PS50896">
    <property type="entry name" value="LISH"/>
    <property type="match status" value="1"/>
</dbReference>
<dbReference type="InterPro" id="IPR001680">
    <property type="entry name" value="WD40_rpt"/>
</dbReference>
<keyword evidence="5" id="KW-0967">Endosome</keyword>
<evidence type="ECO:0000256" key="6">
    <source>
        <dbReference type="PROSITE-ProRule" id="PRU00221"/>
    </source>
</evidence>
<evidence type="ECO:0000256" key="7">
    <source>
        <dbReference type="SAM" id="Coils"/>
    </source>
</evidence>